<name>A0AA86NDP0_9EUKA</name>
<accession>A0AA86NDP0</accession>
<evidence type="ECO:0000313" key="2">
    <source>
        <dbReference type="EMBL" id="CAL6087127.1"/>
    </source>
</evidence>
<evidence type="ECO:0000313" key="1">
    <source>
        <dbReference type="EMBL" id="CAI9917159.1"/>
    </source>
</evidence>
<comment type="caution">
    <text evidence="1">The sequence shown here is derived from an EMBL/GenBank/DDBJ whole genome shotgun (WGS) entry which is preliminary data.</text>
</comment>
<gene>
    <name evidence="1" type="ORF">HINF_LOCUS4804</name>
    <name evidence="2" type="ORF">HINF_LOCUS63498</name>
</gene>
<keyword evidence="3" id="KW-1185">Reference proteome</keyword>
<dbReference type="EMBL" id="CAXDID020000398">
    <property type="protein sequence ID" value="CAL6087127.1"/>
    <property type="molecule type" value="Genomic_DNA"/>
</dbReference>
<reference evidence="2 3" key="2">
    <citation type="submission" date="2024-07" db="EMBL/GenBank/DDBJ databases">
        <authorList>
            <person name="Akdeniz Z."/>
        </authorList>
    </citation>
    <scope>NUCLEOTIDE SEQUENCE [LARGE SCALE GENOMIC DNA]</scope>
</reference>
<dbReference type="EMBL" id="CATOUU010000121">
    <property type="protein sequence ID" value="CAI9917159.1"/>
    <property type="molecule type" value="Genomic_DNA"/>
</dbReference>
<protein>
    <submittedName>
        <fullName evidence="2">Hypothetical_protein</fullName>
    </submittedName>
</protein>
<evidence type="ECO:0000313" key="3">
    <source>
        <dbReference type="Proteomes" id="UP001642409"/>
    </source>
</evidence>
<sequence length="272" mass="30664">MPLQTLRNWLRTNLARQPGILAPVGALAILLNTNFESRLLFQIVNAISGQSLDIYVRVQLMIIFRAMPATSLKISPAVAPCRRRQIRGIILTSGSQFMDKSFQGLFSPSEQAKTYSHQTNGRKLPRQCDGRHTVINRLSPELRLDVIIPRKGTYQPVQQIHPIANTLQIISKTEQRSERTTIQVCSAIGSKDILNSEYSQNCCQIQKNTNGLLFRSFKKINITNPALYQQLFLMLSSIILICKSVNFQSKSLYANNLIHRAPGVRGPSRFSQ</sequence>
<dbReference type="AlphaFoldDB" id="A0AA86NDP0"/>
<organism evidence="1">
    <name type="scientific">Hexamita inflata</name>
    <dbReference type="NCBI Taxonomy" id="28002"/>
    <lineage>
        <taxon>Eukaryota</taxon>
        <taxon>Metamonada</taxon>
        <taxon>Diplomonadida</taxon>
        <taxon>Hexamitidae</taxon>
        <taxon>Hexamitinae</taxon>
        <taxon>Hexamita</taxon>
    </lineage>
</organism>
<dbReference type="Proteomes" id="UP001642409">
    <property type="component" value="Unassembled WGS sequence"/>
</dbReference>
<proteinExistence type="predicted"/>
<reference evidence="1" key="1">
    <citation type="submission" date="2023-06" db="EMBL/GenBank/DDBJ databases">
        <authorList>
            <person name="Kurt Z."/>
        </authorList>
    </citation>
    <scope>NUCLEOTIDE SEQUENCE</scope>
</reference>